<dbReference type="OrthoDB" id="6158881at2"/>
<reference evidence="3 4" key="1">
    <citation type="submission" date="2018-10" db="EMBL/GenBank/DDBJ databases">
        <title>Genomic Encyclopedia of Type Strains, Phase IV (KMG-IV): sequencing the most valuable type-strain genomes for metagenomic binning, comparative biology and taxonomic classification.</title>
        <authorList>
            <person name="Goeker M."/>
        </authorList>
    </citation>
    <scope>NUCLEOTIDE SEQUENCE [LARGE SCALE GENOMIC DNA]</scope>
    <source>
        <strain evidence="3 4">DSM 12769</strain>
    </source>
</reference>
<feature type="coiled-coil region" evidence="1">
    <location>
        <begin position="238"/>
        <end position="310"/>
    </location>
</feature>
<evidence type="ECO:0000256" key="1">
    <source>
        <dbReference type="SAM" id="Coils"/>
    </source>
</evidence>
<keyword evidence="2" id="KW-0472">Membrane</keyword>
<dbReference type="Proteomes" id="UP000275461">
    <property type="component" value="Unassembled WGS sequence"/>
</dbReference>
<evidence type="ECO:0000313" key="3">
    <source>
        <dbReference type="EMBL" id="RLK50471.1"/>
    </source>
</evidence>
<keyword evidence="4" id="KW-1185">Reference proteome</keyword>
<sequence>MLGFLQGFAYGLWLSCLPWFIAGLINPHIALPTASPRRWQLFLRYWLAIPFLAFLLWLTSLWGGFGPSLAGWLTGLVAIPAGLFVERRWRRWQAAWVARRAAVDRQAGQEQARAEAERRAREARLRVLDPDHPPAGADDTVRALCRIKRALQEQGRRDLAVQADRLYSRYTHVISVLHGRFDAEEMAFRRALGLVREVTGSAIERLERAVSLVAGAAPIDTNFVRRRLAETSLDAGERRALERRLALAEDAERQVREAVAANEAALTALDDAAVSVSRIDTGPSRRAQAAEEALKELHRFAARASQYEERP</sequence>
<dbReference type="RefSeq" id="WP_121440961.1">
    <property type="nucleotide sequence ID" value="NZ_RCDA01000001.1"/>
</dbReference>
<accession>A0A498CDW5</accession>
<organism evidence="3 4">
    <name type="scientific">Alkalispirillum mobile</name>
    <dbReference type="NCBI Taxonomy" id="85925"/>
    <lineage>
        <taxon>Bacteria</taxon>
        <taxon>Pseudomonadati</taxon>
        <taxon>Pseudomonadota</taxon>
        <taxon>Gammaproteobacteria</taxon>
        <taxon>Chromatiales</taxon>
        <taxon>Ectothiorhodospiraceae</taxon>
        <taxon>Alkalispirillum</taxon>
    </lineage>
</organism>
<feature type="transmembrane region" description="Helical" evidence="2">
    <location>
        <begin position="43"/>
        <end position="63"/>
    </location>
</feature>
<comment type="caution">
    <text evidence="3">The sequence shown here is derived from an EMBL/GenBank/DDBJ whole genome shotgun (WGS) entry which is preliminary data.</text>
</comment>
<protein>
    <recommendedName>
        <fullName evidence="5">Cobyrinic acid a,c-diamide synthase</fullName>
    </recommendedName>
</protein>
<keyword evidence="2" id="KW-1133">Transmembrane helix</keyword>
<feature type="transmembrane region" description="Helical" evidence="2">
    <location>
        <begin position="69"/>
        <end position="85"/>
    </location>
</feature>
<gene>
    <name evidence="3" type="ORF">DFR31_0371</name>
</gene>
<dbReference type="AlphaFoldDB" id="A0A498CDW5"/>
<dbReference type="EMBL" id="RCDA01000001">
    <property type="protein sequence ID" value="RLK50471.1"/>
    <property type="molecule type" value="Genomic_DNA"/>
</dbReference>
<proteinExistence type="predicted"/>
<evidence type="ECO:0000256" key="2">
    <source>
        <dbReference type="SAM" id="Phobius"/>
    </source>
</evidence>
<feature type="transmembrane region" description="Helical" evidence="2">
    <location>
        <begin position="12"/>
        <end position="31"/>
    </location>
</feature>
<evidence type="ECO:0008006" key="5">
    <source>
        <dbReference type="Google" id="ProtNLM"/>
    </source>
</evidence>
<keyword evidence="1" id="KW-0175">Coiled coil</keyword>
<evidence type="ECO:0000313" key="4">
    <source>
        <dbReference type="Proteomes" id="UP000275461"/>
    </source>
</evidence>
<keyword evidence="2" id="KW-0812">Transmembrane</keyword>
<name>A0A498CDW5_9GAMM</name>